<dbReference type="AlphaFoldDB" id="A0A5R9QIL6"/>
<dbReference type="InterPro" id="IPR036397">
    <property type="entry name" value="RNaseH_sf"/>
</dbReference>
<organism evidence="2 3">
    <name type="scientific">Stutzerimonas nosocomialis</name>
    <dbReference type="NCBI Taxonomy" id="1056496"/>
    <lineage>
        <taxon>Bacteria</taxon>
        <taxon>Pseudomonadati</taxon>
        <taxon>Pseudomonadota</taxon>
        <taxon>Gammaproteobacteria</taxon>
        <taxon>Pseudomonadales</taxon>
        <taxon>Pseudomonadaceae</taxon>
        <taxon>Stutzerimonas</taxon>
    </lineage>
</organism>
<dbReference type="InterPro" id="IPR012337">
    <property type="entry name" value="RNaseH-like_sf"/>
</dbReference>
<gene>
    <name evidence="2" type="ORF">DN820_01970</name>
</gene>
<evidence type="ECO:0000313" key="3">
    <source>
        <dbReference type="Proteomes" id="UP000306753"/>
    </source>
</evidence>
<dbReference type="InterPro" id="IPR033390">
    <property type="entry name" value="Rv2179c-like"/>
</dbReference>
<dbReference type="RefSeq" id="WP_138410769.1">
    <property type="nucleotide sequence ID" value="NZ_QLAG01000002.1"/>
</dbReference>
<proteinExistence type="predicted"/>
<protein>
    <submittedName>
        <fullName evidence="2">3'-5' exoribonuclease</fullName>
    </submittedName>
</protein>
<feature type="domain" description="3'-5' exoribonuclease Rv2179c-like" evidence="1">
    <location>
        <begin position="6"/>
        <end position="173"/>
    </location>
</feature>
<sequence length="236" mass="26319">MIDATHFVLDLETLSTAPNAAIVAIGCVRVEHGKVVDEFYERVDLESARAQGGQVDTATLQWWLTQPDEARREISGELPGVHITAALAGLRAFMLHGGLTEARPLVWGNGSSFDNVIVRSAFERAGIPEPWRFWNDRDLRTLLALRGLTKRSVLFEGTEHHALHDARHEARLLIQALWPQQVEPAPAQIEQQPEQSMWLEMIDAAMIEMRNIAPPLRRSECERLIRAALAAQGAVA</sequence>
<dbReference type="SUPFAM" id="SSF53098">
    <property type="entry name" value="Ribonuclease H-like"/>
    <property type="match status" value="1"/>
</dbReference>
<dbReference type="Gene3D" id="3.30.420.10">
    <property type="entry name" value="Ribonuclease H-like superfamily/Ribonuclease H"/>
    <property type="match status" value="1"/>
</dbReference>
<dbReference type="Pfam" id="PF16473">
    <property type="entry name" value="Rv2179c-like"/>
    <property type="match status" value="1"/>
</dbReference>
<keyword evidence="3" id="KW-1185">Reference proteome</keyword>
<dbReference type="GO" id="GO:0003676">
    <property type="term" value="F:nucleic acid binding"/>
    <property type="evidence" value="ECO:0007669"/>
    <property type="project" value="InterPro"/>
</dbReference>
<name>A0A5R9QIL6_9GAMM</name>
<dbReference type="EMBL" id="QLAG01000002">
    <property type="protein sequence ID" value="TLX65101.1"/>
    <property type="molecule type" value="Genomic_DNA"/>
</dbReference>
<dbReference type="Proteomes" id="UP000306753">
    <property type="component" value="Unassembled WGS sequence"/>
</dbReference>
<evidence type="ECO:0000259" key="1">
    <source>
        <dbReference type="Pfam" id="PF16473"/>
    </source>
</evidence>
<evidence type="ECO:0000313" key="2">
    <source>
        <dbReference type="EMBL" id="TLX65101.1"/>
    </source>
</evidence>
<reference evidence="2 3" key="1">
    <citation type="journal article" date="2017" name="Eur. J. Clin. Microbiol. Infect. Dis.">
        <title>Uncommonly isolated clinical Pseudomonas: identification and phylogenetic assignation.</title>
        <authorList>
            <person name="Mulet M."/>
            <person name="Gomila M."/>
            <person name="Ramirez A."/>
            <person name="Cardew S."/>
            <person name="Moore E.R."/>
            <person name="Lalucat J."/>
            <person name="Garcia-Valdes E."/>
        </authorList>
    </citation>
    <scope>NUCLEOTIDE SEQUENCE [LARGE SCALE GENOMIC DNA]</scope>
    <source>
        <strain evidence="2 3">SD129</strain>
    </source>
</reference>
<accession>A0A5R9QIL6</accession>
<comment type="caution">
    <text evidence="2">The sequence shown here is derived from an EMBL/GenBank/DDBJ whole genome shotgun (WGS) entry which is preliminary data.</text>
</comment>